<feature type="signal peptide" evidence="12">
    <location>
        <begin position="1"/>
        <end position="21"/>
    </location>
</feature>
<name>E0VQU5_PEDHC</name>
<keyword evidence="5 10" id="KW-1015">Disulfide bond</keyword>
<evidence type="ECO:0000256" key="5">
    <source>
        <dbReference type="ARBA" id="ARBA00023157"/>
    </source>
</evidence>
<dbReference type="OrthoDB" id="10018185at2759"/>
<proteinExistence type="predicted"/>
<evidence type="ECO:0000313" key="13">
    <source>
        <dbReference type="EMBL" id="EEB15751.1"/>
    </source>
</evidence>
<dbReference type="HOGENOM" id="CLU_037899_6_0_1"/>
<protein>
    <recommendedName>
        <fullName evidence="1">peptidylamidoglycolate lyase</fullName>
        <ecNumber evidence="1">4.3.2.5</ecNumber>
    </recommendedName>
</protein>
<dbReference type="CDD" id="cd14958">
    <property type="entry name" value="NHL_PAL_like"/>
    <property type="match status" value="1"/>
</dbReference>
<evidence type="ECO:0000256" key="11">
    <source>
        <dbReference type="PROSITE-ProRule" id="PRU00504"/>
    </source>
</evidence>
<dbReference type="EC" id="4.3.2.5" evidence="1"/>
<dbReference type="PROSITE" id="PS51125">
    <property type="entry name" value="NHL"/>
    <property type="match status" value="2"/>
</dbReference>
<feature type="repeat" description="NHL" evidence="11">
    <location>
        <begin position="98"/>
        <end position="139"/>
    </location>
</feature>
<feature type="binding site" evidence="9">
    <location>
        <position position="50"/>
    </location>
    <ligand>
        <name>Ca(2+)</name>
        <dbReference type="ChEBI" id="CHEBI:29108"/>
        <note>structural</note>
    </ligand>
</feature>
<keyword evidence="2 9" id="KW-0479">Metal-binding</keyword>
<dbReference type="PANTHER" id="PTHR10680:SF14">
    <property type="entry name" value="PEPTIDYL-GLYCINE ALPHA-AMIDATING MONOOXYGENASE"/>
    <property type="match status" value="1"/>
</dbReference>
<feature type="disulfide bond" evidence="10">
    <location>
        <begin position="170"/>
        <end position="191"/>
    </location>
</feature>
<dbReference type="GO" id="GO:0005576">
    <property type="term" value="C:extracellular region"/>
    <property type="evidence" value="ECO:0007669"/>
    <property type="project" value="TreeGrafter"/>
</dbReference>
<dbReference type="GeneID" id="8237282"/>
<dbReference type="EMBL" id="DS235442">
    <property type="protein sequence ID" value="EEB15751.1"/>
    <property type="molecule type" value="Genomic_DNA"/>
</dbReference>
<keyword evidence="6" id="KW-0325">Glycoprotein</keyword>
<dbReference type="GO" id="GO:0006518">
    <property type="term" value="P:peptide metabolic process"/>
    <property type="evidence" value="ECO:0007669"/>
    <property type="project" value="InterPro"/>
</dbReference>
<evidence type="ECO:0000256" key="3">
    <source>
        <dbReference type="ARBA" id="ARBA00022729"/>
    </source>
</evidence>
<dbReference type="Pfam" id="PF01436">
    <property type="entry name" value="NHL"/>
    <property type="match status" value="1"/>
</dbReference>
<evidence type="ECO:0000256" key="1">
    <source>
        <dbReference type="ARBA" id="ARBA00012343"/>
    </source>
</evidence>
<feature type="repeat" description="NHL" evidence="11">
    <location>
        <begin position="156"/>
        <end position="201"/>
    </location>
</feature>
<reference evidence="13" key="1">
    <citation type="submission" date="2007-04" db="EMBL/GenBank/DDBJ databases">
        <title>Annotation of Pediculus humanus corporis strain USDA.</title>
        <authorList>
            <person name="Kirkness E."/>
            <person name="Hannick L."/>
            <person name="Hass B."/>
            <person name="Bruggner R."/>
            <person name="Lawson D."/>
            <person name="Bidwell S."/>
            <person name="Joardar V."/>
            <person name="Caler E."/>
            <person name="Walenz B."/>
            <person name="Inman J."/>
            <person name="Schobel S."/>
            <person name="Galinsky K."/>
            <person name="Amedeo P."/>
            <person name="Strausberg R."/>
        </authorList>
    </citation>
    <scope>NUCLEOTIDE SEQUENCE</scope>
    <source>
        <strain evidence="13">USDA</strain>
    </source>
</reference>
<reference evidence="14" key="3">
    <citation type="submission" date="2020-05" db="UniProtKB">
        <authorList>
            <consortium name="EnsemblMetazoa"/>
        </authorList>
    </citation>
    <scope>IDENTIFICATION</scope>
    <source>
        <strain evidence="14">USDA</strain>
    </source>
</reference>
<evidence type="ECO:0000313" key="14">
    <source>
        <dbReference type="EnsemblMetazoa" id="PHUM387350-PA"/>
    </source>
</evidence>
<evidence type="ECO:0000256" key="2">
    <source>
        <dbReference type="ARBA" id="ARBA00022723"/>
    </source>
</evidence>
<dbReference type="EMBL" id="AAZO01004537">
    <property type="status" value="NOT_ANNOTATED_CDS"/>
    <property type="molecule type" value="Genomic_DNA"/>
</dbReference>
<dbReference type="Gene3D" id="2.120.10.30">
    <property type="entry name" value="TolB, C-terminal domain"/>
    <property type="match status" value="1"/>
</dbReference>
<dbReference type="eggNOG" id="KOG3567">
    <property type="taxonomic scope" value="Eukaryota"/>
</dbReference>
<dbReference type="GO" id="GO:0016020">
    <property type="term" value="C:membrane"/>
    <property type="evidence" value="ECO:0007669"/>
    <property type="project" value="InterPro"/>
</dbReference>
<accession>E0VQU5</accession>
<feature type="binding site" evidence="9">
    <location>
        <position position="227"/>
    </location>
    <ligand>
        <name>Zn(2+)</name>
        <dbReference type="ChEBI" id="CHEBI:29105"/>
        <note>catalytic</note>
    </ligand>
</feature>
<evidence type="ECO:0000256" key="4">
    <source>
        <dbReference type="ARBA" id="ARBA00022737"/>
    </source>
</evidence>
<dbReference type="VEuPathDB" id="VectorBase:PHUM387350"/>
<feature type="binding site" evidence="9">
    <location>
        <position position="115"/>
    </location>
    <ligand>
        <name>Ca(2+)</name>
        <dbReference type="ChEBI" id="CHEBI:29108"/>
        <note>structural</note>
    </ligand>
</feature>
<feature type="binding site" evidence="8">
    <location>
        <position position="190"/>
    </location>
    <ligand>
        <name>a protein</name>
        <dbReference type="ChEBI" id="CHEBI:16541"/>
    </ligand>
    <ligandPart>
        <name>C-terminal Xaa-(2S)-2-hydroxyglycine residue</name>
        <dbReference type="ChEBI" id="CHEBI:142768"/>
    </ligandPart>
</feature>
<dbReference type="AlphaFoldDB" id="E0VQU5"/>
<dbReference type="EnsemblMetazoa" id="PHUM387350-RA">
    <property type="protein sequence ID" value="PHUM387350-PA"/>
    <property type="gene ID" value="PHUM387350"/>
</dbReference>
<keyword evidence="9" id="KW-0106">Calcium</keyword>
<dbReference type="GO" id="GO:0004598">
    <property type="term" value="F:peptidylamidoglycolate lyase activity"/>
    <property type="evidence" value="ECO:0007669"/>
    <property type="project" value="UniProtKB-EC"/>
</dbReference>
<keyword evidence="3 12" id="KW-0732">Signal</keyword>
<evidence type="ECO:0000313" key="15">
    <source>
        <dbReference type="Proteomes" id="UP000009046"/>
    </source>
</evidence>
<keyword evidence="15" id="KW-1185">Reference proteome</keyword>
<gene>
    <name evidence="14" type="primary">8237282</name>
    <name evidence="13" type="ORF">Phum_PHUM387350</name>
</gene>
<dbReference type="InterPro" id="IPR000720">
    <property type="entry name" value="PHM/PAL"/>
</dbReference>
<evidence type="ECO:0000256" key="7">
    <source>
        <dbReference type="ARBA" id="ARBA00023239"/>
    </source>
</evidence>
<feature type="binding site" evidence="9">
    <location>
        <position position="324"/>
    </location>
    <ligand>
        <name>Ca(2+)</name>
        <dbReference type="ChEBI" id="CHEBI:29108"/>
        <note>structural</note>
    </ligand>
</feature>
<reference evidence="13" key="2">
    <citation type="submission" date="2007-04" db="EMBL/GenBank/DDBJ databases">
        <title>The genome of the human body louse.</title>
        <authorList>
            <consortium name="The Human Body Louse Genome Consortium"/>
            <person name="Kirkness E."/>
            <person name="Walenz B."/>
            <person name="Hass B."/>
            <person name="Bruggner R."/>
            <person name="Strausberg R."/>
        </authorList>
    </citation>
    <scope>NUCLEOTIDE SEQUENCE</scope>
    <source>
        <strain evidence="13">USDA</strain>
    </source>
</reference>
<feature type="binding site" evidence="8">
    <location>
        <position position="243"/>
    </location>
    <ligand>
        <name>a protein</name>
        <dbReference type="ChEBI" id="CHEBI:16541"/>
    </ligand>
    <ligandPart>
        <name>C-terminal Xaa-(2S)-2-hydroxyglycine residue</name>
        <dbReference type="ChEBI" id="CHEBI:142768"/>
    </ligandPart>
</feature>
<organism>
    <name type="scientific">Pediculus humanus subsp. corporis</name>
    <name type="common">Body louse</name>
    <dbReference type="NCBI Taxonomy" id="121224"/>
    <lineage>
        <taxon>Eukaryota</taxon>
        <taxon>Metazoa</taxon>
        <taxon>Ecdysozoa</taxon>
        <taxon>Arthropoda</taxon>
        <taxon>Hexapoda</taxon>
        <taxon>Insecta</taxon>
        <taxon>Pterygota</taxon>
        <taxon>Neoptera</taxon>
        <taxon>Paraneoptera</taxon>
        <taxon>Psocodea</taxon>
        <taxon>Troctomorpha</taxon>
        <taxon>Phthiraptera</taxon>
        <taxon>Anoplura</taxon>
        <taxon>Pediculidae</taxon>
        <taxon>Pediculus</taxon>
    </lineage>
</organism>
<comment type="cofactor">
    <cofactor evidence="9">
        <name>Zn(2+)</name>
        <dbReference type="ChEBI" id="CHEBI:29105"/>
    </cofactor>
    <text evidence="9">Binds one Zn(2+) ion per subunit.</text>
</comment>
<evidence type="ECO:0000256" key="6">
    <source>
        <dbReference type="ARBA" id="ARBA00023180"/>
    </source>
</evidence>
<dbReference type="PANTHER" id="PTHR10680">
    <property type="entry name" value="PEPTIDYL-GLYCINE ALPHA-AMIDATING MONOOXYGENASE"/>
    <property type="match status" value="1"/>
</dbReference>
<feature type="chain" id="PRO_5011412712" description="peptidylamidoglycolate lyase" evidence="12">
    <location>
        <begin position="22"/>
        <end position="421"/>
    </location>
</feature>
<keyword evidence="13" id="KW-0503">Monooxygenase</keyword>
<evidence type="ECO:0000256" key="12">
    <source>
        <dbReference type="SAM" id="SignalP"/>
    </source>
</evidence>
<dbReference type="PRINTS" id="PR00790">
    <property type="entry name" value="PAMONOXGNASE"/>
</dbReference>
<evidence type="ECO:0000256" key="8">
    <source>
        <dbReference type="PIRSR" id="PIRSR600720-1"/>
    </source>
</evidence>
<dbReference type="InterPro" id="IPR011042">
    <property type="entry name" value="6-blade_b-propeller_TolB-like"/>
</dbReference>
<feature type="binding site" evidence="8">
    <location>
        <position position="63"/>
    </location>
    <ligand>
        <name>a protein</name>
        <dbReference type="ChEBI" id="CHEBI:16541"/>
    </ligand>
    <ligandPart>
        <name>C-terminal Xaa-(2S)-2-hydroxyglycine residue</name>
        <dbReference type="ChEBI" id="CHEBI:142768"/>
    </ligandPart>
</feature>
<dbReference type="SUPFAM" id="SSF63829">
    <property type="entry name" value="Calcium-dependent phosphotriesterase"/>
    <property type="match status" value="1"/>
</dbReference>
<keyword evidence="7" id="KW-0456">Lyase</keyword>
<dbReference type="RefSeq" id="XP_002428489.1">
    <property type="nucleotide sequence ID" value="XM_002428444.1"/>
</dbReference>
<feature type="binding site" evidence="9">
    <location>
        <position position="323"/>
    </location>
    <ligand>
        <name>Zn(2+)</name>
        <dbReference type="ChEBI" id="CHEBI:29105"/>
        <note>catalytic</note>
    </ligand>
</feature>
<dbReference type="CTD" id="8237282"/>
<dbReference type="GO" id="GO:0004497">
    <property type="term" value="F:monooxygenase activity"/>
    <property type="evidence" value="ECO:0007669"/>
    <property type="project" value="UniProtKB-KW"/>
</dbReference>
<dbReference type="InterPro" id="IPR001258">
    <property type="entry name" value="NHL_repeat"/>
</dbReference>
<keyword evidence="13" id="KW-0560">Oxidoreductase</keyword>
<dbReference type="OMA" id="CVADREQ"/>
<evidence type="ECO:0000256" key="9">
    <source>
        <dbReference type="PIRSR" id="PIRSR600720-2"/>
    </source>
</evidence>
<dbReference type="InParanoid" id="E0VQU5"/>
<dbReference type="Proteomes" id="UP000009046">
    <property type="component" value="Unassembled WGS sequence"/>
</dbReference>
<feature type="binding site" evidence="9">
    <location>
        <position position="113"/>
    </location>
    <ligand>
        <name>Zn(2+)</name>
        <dbReference type="ChEBI" id="CHEBI:29105"/>
        <note>catalytic</note>
    </ligand>
</feature>
<evidence type="ECO:0000256" key="10">
    <source>
        <dbReference type="PIRSR" id="PIRSR600720-3"/>
    </source>
</evidence>
<keyword evidence="4" id="KW-0677">Repeat</keyword>
<sequence length="421" mass="48368">MNLKVILFHYIFLLLFRHLQCVKTDEQSESNFTVVKNWPFYSDFGQISGVGIDSYDNIYVFHRASRQWDSNTFSVNNTFLGQGPITKETIVVLEPKSGSLLGKTGKNRFFLPHGLTVDHEDNVWVTDVALHQVFKFSPFKLKSKDNIDLGQPLLTLGVPLTPGSDEKHFCKPTDIAVDRKTNDFYVSDGYCNSRIIKFDKNGKLLLIIGRSTIGDFSKNMYMLNLPHALAMSQTEQLLYVADRENFRTLSYSFLTGKFNRTYQENFNDRVFSITYASGNNYNSSDGILFALINQQSYSRISVYDTKSGKKINFKMDQILTNPHDLAVSINGRYCYVVELNPFKIWKLEINFAAEQFHEKNILNQSKVSIQETNNNDNNKSAEKLLSKTKTEQIENAGNKRYGFKRLMVENDDEDTYSDVEN</sequence>
<keyword evidence="9" id="KW-0862">Zinc</keyword>
<dbReference type="GO" id="GO:0046872">
    <property type="term" value="F:metal ion binding"/>
    <property type="evidence" value="ECO:0007669"/>
    <property type="project" value="UniProtKB-KW"/>
</dbReference>
<dbReference type="KEGG" id="phu:Phum_PHUM387350"/>